<dbReference type="SUPFAM" id="SSF51230">
    <property type="entry name" value="Single hybrid motif"/>
    <property type="match status" value="1"/>
</dbReference>
<proteinExistence type="predicted"/>
<comment type="caution">
    <text evidence="1">The sequence shown here is derived from an EMBL/GenBank/DDBJ whole genome shotgun (WGS) entry which is preliminary data.</text>
</comment>
<sequence>MVINLDIPDGVKCLLKENQDVDFATLLFERRTESLKTINIAKRLNIEASKIFHHLKKLVGEEVKKGEALAVKKGLFSTLSVESDVDGVIKEINHNSGEVIMTTTGHDKKIQKSYFAGRVKKIENHKIRLEVKDADEFPLKAASADFGGPTYYLKNDLSDEVGNKVVVAKELSPFLQTKAEALGVIGLVTLNKLEEAPDINFAQIKNIADVEKIQKLSFSYCLIDKKNSKIILYENE</sequence>
<organism evidence="1 2">
    <name type="scientific">Candidatus Roizmanbacteria bacterium RIFCSPLOWO2_01_FULL_44_13</name>
    <dbReference type="NCBI Taxonomy" id="1802069"/>
    <lineage>
        <taxon>Bacteria</taxon>
        <taxon>Candidatus Roizmaniibacteriota</taxon>
    </lineage>
</organism>
<dbReference type="InterPro" id="IPR011053">
    <property type="entry name" value="Single_hybrid_motif"/>
</dbReference>
<evidence type="ECO:0000313" key="2">
    <source>
        <dbReference type="Proteomes" id="UP000178857"/>
    </source>
</evidence>
<dbReference type="Proteomes" id="UP000178857">
    <property type="component" value="Unassembled WGS sequence"/>
</dbReference>
<accession>A0A1F7JB85</accession>
<name>A0A1F7JB85_9BACT</name>
<evidence type="ECO:0000313" key="1">
    <source>
        <dbReference type="EMBL" id="OGK52870.1"/>
    </source>
</evidence>
<reference evidence="1 2" key="1">
    <citation type="journal article" date="2016" name="Nat. Commun.">
        <title>Thousands of microbial genomes shed light on interconnected biogeochemical processes in an aquifer system.</title>
        <authorList>
            <person name="Anantharaman K."/>
            <person name="Brown C.T."/>
            <person name="Hug L.A."/>
            <person name="Sharon I."/>
            <person name="Castelle C.J."/>
            <person name="Probst A.J."/>
            <person name="Thomas B.C."/>
            <person name="Singh A."/>
            <person name="Wilkins M.J."/>
            <person name="Karaoz U."/>
            <person name="Brodie E.L."/>
            <person name="Williams K.H."/>
            <person name="Hubbard S.S."/>
            <person name="Banfield J.F."/>
        </authorList>
    </citation>
    <scope>NUCLEOTIDE SEQUENCE [LARGE SCALE GENOMIC DNA]</scope>
</reference>
<dbReference type="STRING" id="1802069.A2970_02015"/>
<gene>
    <name evidence="1" type="ORF">A2970_02015</name>
</gene>
<dbReference type="AlphaFoldDB" id="A0A1F7JB85"/>
<protein>
    <submittedName>
        <fullName evidence="1">Uncharacterized protein</fullName>
    </submittedName>
</protein>
<dbReference type="EMBL" id="MGAT01000012">
    <property type="protein sequence ID" value="OGK52870.1"/>
    <property type="molecule type" value="Genomic_DNA"/>
</dbReference>